<keyword evidence="2" id="KW-0031">Aminopeptidase</keyword>
<dbReference type="Proteomes" id="UP000533469">
    <property type="component" value="Unassembled WGS sequence"/>
</dbReference>
<comment type="caution">
    <text evidence="2">The sequence shown here is derived from an EMBL/GenBank/DDBJ whole genome shotgun (WGS) entry which is preliminary data.</text>
</comment>
<dbReference type="Pfam" id="PF00557">
    <property type="entry name" value="Peptidase_M24"/>
    <property type="match status" value="1"/>
</dbReference>
<keyword evidence="2" id="KW-0378">Hydrolase</keyword>
<dbReference type="InterPro" id="IPR000994">
    <property type="entry name" value="Pept_M24"/>
</dbReference>
<dbReference type="InterPro" id="IPR050659">
    <property type="entry name" value="Peptidase_M24B"/>
</dbReference>
<dbReference type="SUPFAM" id="SSF55920">
    <property type="entry name" value="Creatinase/aminopeptidase"/>
    <property type="match status" value="1"/>
</dbReference>
<evidence type="ECO:0000259" key="1">
    <source>
        <dbReference type="Pfam" id="PF00557"/>
    </source>
</evidence>
<dbReference type="CDD" id="cd01066">
    <property type="entry name" value="APP_MetAP"/>
    <property type="match status" value="1"/>
</dbReference>
<reference evidence="2 3" key="1">
    <citation type="submission" date="2020-08" db="EMBL/GenBank/DDBJ databases">
        <title>Genomic Encyclopedia of Type Strains, Phase IV (KMG-IV): sequencing the most valuable type-strain genomes for metagenomic binning, comparative biology and taxonomic classification.</title>
        <authorList>
            <person name="Goeker M."/>
        </authorList>
    </citation>
    <scope>NUCLEOTIDE SEQUENCE [LARGE SCALE GENOMIC DNA]</scope>
    <source>
        <strain evidence="2 3">DSM 5895</strain>
    </source>
</reference>
<gene>
    <name evidence="2" type="ORF">FHS55_004645</name>
</gene>
<proteinExistence type="predicted"/>
<dbReference type="PANTHER" id="PTHR46112:SF2">
    <property type="entry name" value="XAA-PRO AMINOPEPTIDASE P-RELATED"/>
    <property type="match status" value="1"/>
</dbReference>
<keyword evidence="3" id="KW-1185">Reference proteome</keyword>
<dbReference type="GO" id="GO:0004177">
    <property type="term" value="F:aminopeptidase activity"/>
    <property type="evidence" value="ECO:0007669"/>
    <property type="project" value="UniProtKB-KW"/>
</dbReference>
<keyword evidence="2" id="KW-0645">Protease</keyword>
<organism evidence="2 3">
    <name type="scientific">Ancylobacter tetraedralis</name>
    <dbReference type="NCBI Taxonomy" id="217068"/>
    <lineage>
        <taxon>Bacteria</taxon>
        <taxon>Pseudomonadati</taxon>
        <taxon>Pseudomonadota</taxon>
        <taxon>Alphaproteobacteria</taxon>
        <taxon>Hyphomicrobiales</taxon>
        <taxon>Xanthobacteraceae</taxon>
        <taxon>Ancylobacter</taxon>
    </lineage>
</organism>
<evidence type="ECO:0000313" key="3">
    <source>
        <dbReference type="Proteomes" id="UP000533469"/>
    </source>
</evidence>
<dbReference type="AlphaFoldDB" id="A0A839ZHI4"/>
<protein>
    <submittedName>
        <fullName evidence="2">Xaa-Pro aminopeptidase</fullName>
    </submittedName>
</protein>
<feature type="domain" description="Peptidase M24" evidence="1">
    <location>
        <begin position="173"/>
        <end position="373"/>
    </location>
</feature>
<name>A0A839ZHI4_9HYPH</name>
<accession>A0A839ZHI4</accession>
<evidence type="ECO:0000313" key="2">
    <source>
        <dbReference type="EMBL" id="MBB3773995.1"/>
    </source>
</evidence>
<dbReference type="PANTHER" id="PTHR46112">
    <property type="entry name" value="AMINOPEPTIDASE"/>
    <property type="match status" value="1"/>
</dbReference>
<dbReference type="EMBL" id="JACICD010000019">
    <property type="protein sequence ID" value="MBB3773995.1"/>
    <property type="molecule type" value="Genomic_DNA"/>
</dbReference>
<dbReference type="InterPro" id="IPR036005">
    <property type="entry name" value="Creatinase/aminopeptidase-like"/>
</dbReference>
<dbReference type="RefSeq" id="WP_183192179.1">
    <property type="nucleotide sequence ID" value="NZ_JACICD010000019.1"/>
</dbReference>
<dbReference type="Gene3D" id="3.90.230.10">
    <property type="entry name" value="Creatinase/methionine aminopeptidase superfamily"/>
    <property type="match status" value="1"/>
</dbReference>
<sequence length="391" mass="41429">MIPIPAVNIASLAQRHRARVLALAGEDGLMVATSAPNVVYCSGYRSMGYDTDPAQRMAAVFTGDEWILVGPMADLWAAQEAAGSGLRYFGYRTFFFDDAEARDTTDTRVVSFATYEEALAAAIAALAGARRALAIEGPPPAMLPAGLAVLPPEDTAALFRRARTIKDADEIALLRYATRETENALAAALAQARAGVSELDLAAEISAWMIRTGIRPGFIAVTSGPRAAFADAHAAPRRLAPGDLLRIDIGGSFQGYWSDTARSAVVGEPSAEIRGVDAAIVAGQRAALALVGPGARSDVLFRATVEAVRAAGLPHYRRHHVGHGLGLDSHEYPTLGPENPVTLEPGMVVNIEAPYYRPGWGGIMYEDTLVITEDGTDRLTRLDAGLVILPA</sequence>